<accession>A0ABS0D9Y5</accession>
<dbReference type="EMBL" id="JADLQN010000001">
    <property type="protein sequence ID" value="MBF6355267.1"/>
    <property type="molecule type" value="Genomic_DNA"/>
</dbReference>
<organism evidence="1 2">
    <name type="scientific">Nocardia higoensis</name>
    <dbReference type="NCBI Taxonomy" id="228599"/>
    <lineage>
        <taxon>Bacteria</taxon>
        <taxon>Bacillati</taxon>
        <taxon>Actinomycetota</taxon>
        <taxon>Actinomycetes</taxon>
        <taxon>Mycobacteriales</taxon>
        <taxon>Nocardiaceae</taxon>
        <taxon>Nocardia</taxon>
    </lineage>
</organism>
<dbReference type="RefSeq" id="WP_195001884.1">
    <property type="nucleotide sequence ID" value="NZ_JADLQN010000001.1"/>
</dbReference>
<sequence length="375" mass="39073">MTEFTVDLSTLAGFQLDLQDAGSTFSTNGARLVPGLTLPAGTSGLMAALAPALGSLQNTLTTAHQQDRSTIDNLGTDLSGAATRYRATDSSSAQAISASAQSAFGDSGTVVTNAGDSATRFPGLNLPALPGVEEASYAVRQVITASIEAIDQFDEALSASIGMKPAADYLTPLVADWEALQAIGKRVGFLGINDYVTSDNLINGTRWLRNSWSGDAAQSFENGTNALGQAVATRSTDLDAVAKIIEHGGAALERLTYNQALGVASALTQPISAVNFTLPLGVWAQLIDKPMPESVRSVVTSAIDSMKTAALSRQDAITALIDRIAAALNYSPGRAAPTFNASDFEIPEKVVVDMGMLRYGYGGNAWWEDSIASAT</sequence>
<dbReference type="Proteomes" id="UP000707731">
    <property type="component" value="Unassembled WGS sequence"/>
</dbReference>
<proteinExistence type="predicted"/>
<name>A0ABS0D9Y5_9NOCA</name>
<reference evidence="1 2" key="1">
    <citation type="submission" date="2020-10" db="EMBL/GenBank/DDBJ databases">
        <title>Identification of Nocardia species via Next-generation sequencing and recognition of intraspecies genetic diversity.</title>
        <authorList>
            <person name="Li P."/>
            <person name="Li P."/>
            <person name="Lu B."/>
        </authorList>
    </citation>
    <scope>NUCLEOTIDE SEQUENCE [LARGE SCALE GENOMIC DNA]</scope>
    <source>
        <strain evidence="1 2">BJ06-0143</strain>
    </source>
</reference>
<gene>
    <name evidence="1" type="ORF">IU449_12055</name>
</gene>
<comment type="caution">
    <text evidence="1">The sequence shown here is derived from an EMBL/GenBank/DDBJ whole genome shotgun (WGS) entry which is preliminary data.</text>
</comment>
<evidence type="ECO:0000313" key="2">
    <source>
        <dbReference type="Proteomes" id="UP000707731"/>
    </source>
</evidence>
<evidence type="ECO:0000313" key="1">
    <source>
        <dbReference type="EMBL" id="MBF6355267.1"/>
    </source>
</evidence>
<protein>
    <submittedName>
        <fullName evidence="1">Uncharacterized protein</fullName>
    </submittedName>
</protein>
<keyword evidence="2" id="KW-1185">Reference proteome</keyword>